<name>A0ABK9NFZ5_GLOMM</name>
<keyword evidence="2" id="KW-1185">Reference proteome</keyword>
<dbReference type="Proteomes" id="UP000092444">
    <property type="component" value="Unassembled WGS sequence"/>
</dbReference>
<protein>
    <submittedName>
        <fullName evidence="1">Uncharacterized protein</fullName>
    </submittedName>
</protein>
<organism evidence="1 2">
    <name type="scientific">Glossina morsitans morsitans</name>
    <name type="common">Savannah tsetse fly</name>
    <dbReference type="NCBI Taxonomy" id="37546"/>
    <lineage>
        <taxon>Eukaryota</taxon>
        <taxon>Metazoa</taxon>
        <taxon>Ecdysozoa</taxon>
        <taxon>Arthropoda</taxon>
        <taxon>Hexapoda</taxon>
        <taxon>Insecta</taxon>
        <taxon>Pterygota</taxon>
        <taxon>Neoptera</taxon>
        <taxon>Endopterygota</taxon>
        <taxon>Diptera</taxon>
        <taxon>Brachycera</taxon>
        <taxon>Muscomorpha</taxon>
        <taxon>Hippoboscoidea</taxon>
        <taxon>Glossinidae</taxon>
        <taxon>Glossina</taxon>
    </lineage>
</organism>
<dbReference type="EnsemblMetazoa" id="GMOY014203.R1361">
    <property type="protein sequence ID" value="GMOY014203.P1361"/>
    <property type="gene ID" value="GMOY014203"/>
</dbReference>
<evidence type="ECO:0000313" key="2">
    <source>
        <dbReference type="Proteomes" id="UP000092444"/>
    </source>
</evidence>
<accession>A0ABK9NFZ5</accession>
<proteinExistence type="predicted"/>
<dbReference type="EMBL" id="CCAG010020403">
    <property type="status" value="NOT_ANNOTATED_CDS"/>
    <property type="molecule type" value="Genomic_DNA"/>
</dbReference>
<evidence type="ECO:0000313" key="1">
    <source>
        <dbReference type="EnsemblMetazoa" id="GMOY014203.P1361"/>
    </source>
</evidence>
<sequence length="92" mass="10839">MKTECTYEYCVYFSVTHKFKFLNHQSYRNCLHSVKASFLNNLKYFYKFSNARSIMSTFPFFIALNEAKLSRAIKNLESLSGILPSKFLYGCF</sequence>
<reference evidence="1" key="1">
    <citation type="submission" date="2025-05" db="UniProtKB">
        <authorList>
            <consortium name="EnsemblMetazoa"/>
        </authorList>
    </citation>
    <scope>IDENTIFICATION</scope>
    <source>
        <strain evidence="1">Yale</strain>
    </source>
</reference>